<dbReference type="AlphaFoldDB" id="A0A5H2Q9X9"/>
<dbReference type="GeneID" id="41954884"/>
<dbReference type="RefSeq" id="YP_009704475.1">
    <property type="nucleotide sequence ID" value="NC_044971.1"/>
</dbReference>
<proteinExistence type="predicted"/>
<geneLocation type="mitochondrion" evidence="2"/>
<accession>A0A5H2Q9X9</accession>
<evidence type="ECO:0000313" key="2">
    <source>
        <dbReference type="EMBL" id="AYD91395.1"/>
    </source>
</evidence>
<name>A0A5H2Q9X9_9AGAR</name>
<organism evidence="2">
    <name type="scientific">Volvariella volvacea</name>
    <dbReference type="NCBI Taxonomy" id="36659"/>
    <lineage>
        <taxon>Eukaryota</taxon>
        <taxon>Fungi</taxon>
        <taxon>Dikarya</taxon>
        <taxon>Basidiomycota</taxon>
        <taxon>Agaricomycotina</taxon>
        <taxon>Agaricomycetes</taxon>
        <taxon>Agaricomycetidae</taxon>
        <taxon>Agaricales</taxon>
        <taxon>Pluteineae</taxon>
        <taxon>Pluteaceae</taxon>
        <taxon>Volvariella</taxon>
    </lineage>
</organism>
<keyword evidence="2" id="KW-0496">Mitochondrion</keyword>
<gene>
    <name evidence="2" type="primary">orf102</name>
</gene>
<dbReference type="EMBL" id="MH647060">
    <property type="protein sequence ID" value="AYD91364.1"/>
    <property type="molecule type" value="Genomic_DNA"/>
</dbReference>
<reference evidence="2" key="1">
    <citation type="submission" date="2018-07" db="EMBL/GenBank/DDBJ databases">
        <authorList>
            <person name="Wan J."/>
            <person name="Li Y."/>
            <person name="Wang H."/>
            <person name="Tang L."/>
            <person name="Li Z."/>
            <person name="Tan Q."/>
            <person name="Bao D."/>
            <person name="Yang R."/>
        </authorList>
    </citation>
    <scope>NUCLEOTIDE SEQUENCE</scope>
    <source>
        <strain evidence="3">Tai8</strain>
        <strain evidence="2">V23</strain>
    </source>
</reference>
<protein>
    <submittedName>
        <fullName evidence="2">Uncharacterized protein</fullName>
    </submittedName>
</protein>
<sequence length="102" mass="11965">MNKIPFQIFYSSKLPLTFIPEEYGEVFLSIGNTKVIKRDKSSIFVIENVGDSMNHVKYYINLELKHEWVDTKINDITFTREIGSSEYTVIDNKIVSLRRMVK</sequence>
<evidence type="ECO:0000313" key="3">
    <source>
        <dbReference type="EMBL" id="AYD91443.1"/>
    </source>
</evidence>
<reference evidence="1" key="2">
    <citation type="submission" date="2018-07" db="EMBL/GenBank/DDBJ databases">
        <authorList>
            <person name="Wan J."/>
            <person name="Li Y."/>
            <person name="Wang H."/>
            <person name="Tang L."/>
            <person name="Tan Q."/>
            <person name="Bao D."/>
            <person name="Yang R."/>
        </authorList>
    </citation>
    <scope>NUCLEOTIDE SEQUENCE</scope>
    <source>
        <strain evidence="1">V8</strain>
    </source>
</reference>
<dbReference type="EMBL" id="MH647061">
    <property type="protein sequence ID" value="AYD91395.1"/>
    <property type="molecule type" value="Genomic_DNA"/>
</dbReference>
<dbReference type="EMBL" id="MH647062">
    <property type="protein sequence ID" value="AYD91443.1"/>
    <property type="molecule type" value="Genomic_DNA"/>
</dbReference>
<evidence type="ECO:0000313" key="1">
    <source>
        <dbReference type="EMBL" id="AYD91364.1"/>
    </source>
</evidence>